<feature type="signal peptide" evidence="2">
    <location>
        <begin position="1"/>
        <end position="20"/>
    </location>
</feature>
<evidence type="ECO:0000256" key="1">
    <source>
        <dbReference type="SAM" id="MobiDB-lite"/>
    </source>
</evidence>
<evidence type="ECO:0000313" key="4">
    <source>
        <dbReference type="Proteomes" id="UP000245207"/>
    </source>
</evidence>
<comment type="caution">
    <text evidence="3">The sequence shown here is derived from an EMBL/GenBank/DDBJ whole genome shotgun (WGS) entry which is preliminary data.</text>
</comment>
<dbReference type="EMBL" id="PKPP01005682">
    <property type="protein sequence ID" value="PWA59221.1"/>
    <property type="molecule type" value="Genomic_DNA"/>
</dbReference>
<evidence type="ECO:0000256" key="2">
    <source>
        <dbReference type="SAM" id="SignalP"/>
    </source>
</evidence>
<name>A0A2U1MD72_ARTAN</name>
<keyword evidence="4" id="KW-1185">Reference proteome</keyword>
<dbReference type="Proteomes" id="UP000245207">
    <property type="component" value="Unassembled WGS sequence"/>
</dbReference>
<gene>
    <name evidence="3" type="ORF">CTI12_AA394800</name>
</gene>
<proteinExistence type="predicted"/>
<organism evidence="3 4">
    <name type="scientific">Artemisia annua</name>
    <name type="common">Sweet wormwood</name>
    <dbReference type="NCBI Taxonomy" id="35608"/>
    <lineage>
        <taxon>Eukaryota</taxon>
        <taxon>Viridiplantae</taxon>
        <taxon>Streptophyta</taxon>
        <taxon>Embryophyta</taxon>
        <taxon>Tracheophyta</taxon>
        <taxon>Spermatophyta</taxon>
        <taxon>Magnoliopsida</taxon>
        <taxon>eudicotyledons</taxon>
        <taxon>Gunneridae</taxon>
        <taxon>Pentapetalae</taxon>
        <taxon>asterids</taxon>
        <taxon>campanulids</taxon>
        <taxon>Asterales</taxon>
        <taxon>Asteraceae</taxon>
        <taxon>Asteroideae</taxon>
        <taxon>Anthemideae</taxon>
        <taxon>Artemisiinae</taxon>
        <taxon>Artemisia</taxon>
    </lineage>
</organism>
<sequence>MIPQPLYLFLLISSLDSICSIAIVSISAKARLPFSFTEIGLSLEYRVFEQSDVVICDIQLLRFSLMCMILRIGRTRESTPLILGVKVQSIRSGKVRNLEAHRFGVLIYNIFLEQVTLRLYLMAILICEQVEWLSVPHVHMRNVKEIGDDGKIDDSKNGDALEIGDGDKIHDSKNGFTSQ</sequence>
<dbReference type="AlphaFoldDB" id="A0A2U1MD72"/>
<evidence type="ECO:0000313" key="3">
    <source>
        <dbReference type="EMBL" id="PWA59221.1"/>
    </source>
</evidence>
<reference evidence="3 4" key="1">
    <citation type="journal article" date="2018" name="Mol. Plant">
        <title>The genome of Artemisia annua provides insight into the evolution of Asteraceae family and artemisinin biosynthesis.</title>
        <authorList>
            <person name="Shen Q."/>
            <person name="Zhang L."/>
            <person name="Liao Z."/>
            <person name="Wang S."/>
            <person name="Yan T."/>
            <person name="Shi P."/>
            <person name="Liu M."/>
            <person name="Fu X."/>
            <person name="Pan Q."/>
            <person name="Wang Y."/>
            <person name="Lv Z."/>
            <person name="Lu X."/>
            <person name="Zhang F."/>
            <person name="Jiang W."/>
            <person name="Ma Y."/>
            <person name="Chen M."/>
            <person name="Hao X."/>
            <person name="Li L."/>
            <person name="Tang Y."/>
            <person name="Lv G."/>
            <person name="Zhou Y."/>
            <person name="Sun X."/>
            <person name="Brodelius P.E."/>
            <person name="Rose J.K.C."/>
            <person name="Tang K."/>
        </authorList>
    </citation>
    <scope>NUCLEOTIDE SEQUENCE [LARGE SCALE GENOMIC DNA]</scope>
    <source>
        <strain evidence="4">cv. Huhao1</strain>
        <tissue evidence="3">Leaf</tissue>
    </source>
</reference>
<feature type="compositionally biased region" description="Basic and acidic residues" evidence="1">
    <location>
        <begin position="153"/>
        <end position="173"/>
    </location>
</feature>
<feature type="chain" id="PRO_5015545228" evidence="2">
    <location>
        <begin position="21"/>
        <end position="179"/>
    </location>
</feature>
<protein>
    <submittedName>
        <fullName evidence="3">Uncharacterized protein</fullName>
    </submittedName>
</protein>
<feature type="region of interest" description="Disordered" evidence="1">
    <location>
        <begin position="153"/>
        <end position="179"/>
    </location>
</feature>
<keyword evidence="2" id="KW-0732">Signal</keyword>
<accession>A0A2U1MD72</accession>